<evidence type="ECO:0000313" key="1">
    <source>
        <dbReference type="EMBL" id="NUU86617.1"/>
    </source>
</evidence>
<dbReference type="AlphaFoldDB" id="A0A6M2EMP6"/>
<organism evidence="1">
    <name type="scientific">Populus davidiana</name>
    <dbReference type="NCBI Taxonomy" id="266767"/>
    <lineage>
        <taxon>Eukaryota</taxon>
        <taxon>Viridiplantae</taxon>
        <taxon>Streptophyta</taxon>
        <taxon>Embryophyta</taxon>
        <taxon>Tracheophyta</taxon>
        <taxon>Spermatophyta</taxon>
        <taxon>Magnoliopsida</taxon>
        <taxon>eudicotyledons</taxon>
        <taxon>Gunneridae</taxon>
        <taxon>Pentapetalae</taxon>
        <taxon>rosids</taxon>
        <taxon>fabids</taxon>
        <taxon>Malpighiales</taxon>
        <taxon>Salicaceae</taxon>
        <taxon>Saliceae</taxon>
        <taxon>Populus</taxon>
    </lineage>
</organism>
<protein>
    <submittedName>
        <fullName evidence="1">Uncharacterized protein</fullName>
    </submittedName>
</protein>
<accession>A0A6M2EMP6</accession>
<proteinExistence type="predicted"/>
<dbReference type="EMBL" id="GILB01006284">
    <property type="protein sequence ID" value="NUU86617.1"/>
    <property type="molecule type" value="Transcribed_RNA"/>
</dbReference>
<reference evidence="1" key="1">
    <citation type="submission" date="2020-03" db="EMBL/GenBank/DDBJ databases">
        <authorList>
            <person name="Zhang R."/>
        </authorList>
    </citation>
    <scope>NUCLEOTIDE SEQUENCE</scope>
</reference>
<name>A0A6M2EMP6_9ROSI</name>
<sequence length="112" mass="13148">MIYNLIYKKPNFLRLIKPLLVQYPLQVTLLKNHVLIHTHTQRLQYLCMMSSRIYSQDSCRSSTRNFHFFSCGLEASFSLECSPSQPIPPHLVNHFLLMETYHFGPFSLLRGC</sequence>